<dbReference type="GO" id="GO:0006606">
    <property type="term" value="P:protein import into nucleus"/>
    <property type="evidence" value="ECO:0007669"/>
    <property type="project" value="InterPro"/>
</dbReference>
<dbReference type="AlphaFoldDB" id="A0AAN0IG52"/>
<evidence type="ECO:0000256" key="6">
    <source>
        <dbReference type="ARBA" id="ARBA00022927"/>
    </source>
</evidence>
<organism evidence="8 9">
    <name type="scientific">Amphimedon queenslandica</name>
    <name type="common">Sponge</name>
    <dbReference type="NCBI Taxonomy" id="400682"/>
    <lineage>
        <taxon>Eukaryota</taxon>
        <taxon>Metazoa</taxon>
        <taxon>Porifera</taxon>
        <taxon>Demospongiae</taxon>
        <taxon>Heteroscleromorpha</taxon>
        <taxon>Haplosclerida</taxon>
        <taxon>Niphatidae</taxon>
        <taxon>Amphimedon</taxon>
    </lineage>
</organism>
<feature type="domain" description="Importin N-terminal" evidence="7">
    <location>
        <begin position="21"/>
        <end position="101"/>
    </location>
</feature>
<dbReference type="GO" id="GO:0005737">
    <property type="term" value="C:cytoplasm"/>
    <property type="evidence" value="ECO:0007669"/>
    <property type="project" value="UniProtKB-SubCell"/>
</dbReference>
<dbReference type="InterPro" id="IPR001494">
    <property type="entry name" value="Importin-beta_N"/>
</dbReference>
<evidence type="ECO:0000256" key="5">
    <source>
        <dbReference type="ARBA" id="ARBA00022737"/>
    </source>
</evidence>
<dbReference type="Pfam" id="PF25574">
    <property type="entry name" value="TPR_IMB1"/>
    <property type="match status" value="1"/>
</dbReference>
<dbReference type="FunFam" id="1.25.10.10:FF:000027">
    <property type="entry name" value="Importin subunit beta-1"/>
    <property type="match status" value="1"/>
</dbReference>
<dbReference type="Pfam" id="PF03810">
    <property type="entry name" value="IBN_N"/>
    <property type="match status" value="1"/>
</dbReference>
<reference evidence="9" key="1">
    <citation type="journal article" date="2010" name="Nature">
        <title>The Amphimedon queenslandica genome and the evolution of animal complexity.</title>
        <authorList>
            <person name="Srivastava M."/>
            <person name="Simakov O."/>
            <person name="Chapman J."/>
            <person name="Fahey B."/>
            <person name="Gauthier M.E."/>
            <person name="Mitros T."/>
            <person name="Richards G.S."/>
            <person name="Conaco C."/>
            <person name="Dacre M."/>
            <person name="Hellsten U."/>
            <person name="Larroux C."/>
            <person name="Putnam N.H."/>
            <person name="Stanke M."/>
            <person name="Adamska M."/>
            <person name="Darling A."/>
            <person name="Degnan S.M."/>
            <person name="Oakley T.H."/>
            <person name="Plachetzki D.C."/>
            <person name="Zhai Y."/>
            <person name="Adamski M."/>
            <person name="Calcino A."/>
            <person name="Cummins S.F."/>
            <person name="Goodstein D.M."/>
            <person name="Harris C."/>
            <person name="Jackson D.J."/>
            <person name="Leys S.P."/>
            <person name="Shu S."/>
            <person name="Woodcroft B.J."/>
            <person name="Vervoort M."/>
            <person name="Kosik K.S."/>
            <person name="Manning G."/>
            <person name="Degnan B.M."/>
            <person name="Rokhsar D.S."/>
        </authorList>
    </citation>
    <scope>NUCLEOTIDE SEQUENCE [LARGE SCALE GENOMIC DNA]</scope>
</reference>
<evidence type="ECO:0000313" key="8">
    <source>
        <dbReference type="EnsemblMetazoa" id="XP_003387708.1"/>
    </source>
</evidence>
<evidence type="ECO:0000313" key="9">
    <source>
        <dbReference type="Proteomes" id="UP000007879"/>
    </source>
</evidence>
<dbReference type="PROSITE" id="PS50166">
    <property type="entry name" value="IMPORTIN_B_NT"/>
    <property type="match status" value="1"/>
</dbReference>
<proteinExistence type="inferred from homology"/>
<name>A0AAN0IG52_AMPQE</name>
<keyword evidence="3" id="KW-0813">Transport</keyword>
<keyword evidence="4" id="KW-0963">Cytoplasm</keyword>
<evidence type="ECO:0000256" key="2">
    <source>
        <dbReference type="ARBA" id="ARBA00010907"/>
    </source>
</evidence>
<dbReference type="PANTHER" id="PTHR10527">
    <property type="entry name" value="IMPORTIN BETA"/>
    <property type="match status" value="1"/>
</dbReference>
<keyword evidence="5" id="KW-0677">Repeat</keyword>
<evidence type="ECO:0000256" key="3">
    <source>
        <dbReference type="ARBA" id="ARBA00022448"/>
    </source>
</evidence>
<reference evidence="8" key="2">
    <citation type="submission" date="2024-06" db="UniProtKB">
        <authorList>
            <consortium name="EnsemblMetazoa"/>
        </authorList>
    </citation>
    <scope>IDENTIFICATION</scope>
</reference>
<dbReference type="KEGG" id="aqu:100632373"/>
<keyword evidence="9" id="KW-1185">Reference proteome</keyword>
<comment type="similarity">
    <text evidence="2">Belongs to the importin beta family. Importin beta-1 subfamily.</text>
</comment>
<dbReference type="Proteomes" id="UP000007879">
    <property type="component" value="Unassembled WGS sequence"/>
</dbReference>
<dbReference type="EnsemblMetazoa" id="XM_003387660.3">
    <property type="protein sequence ID" value="XP_003387708.1"/>
    <property type="gene ID" value="LOC100632373"/>
</dbReference>
<evidence type="ECO:0000259" key="7">
    <source>
        <dbReference type="PROSITE" id="PS50166"/>
    </source>
</evidence>
<dbReference type="InterPro" id="IPR016024">
    <property type="entry name" value="ARM-type_fold"/>
</dbReference>
<dbReference type="InterPro" id="IPR040122">
    <property type="entry name" value="Importin_beta"/>
</dbReference>
<keyword evidence="6" id="KW-0653">Protein transport</keyword>
<dbReference type="InterPro" id="IPR011989">
    <property type="entry name" value="ARM-like"/>
</dbReference>
<dbReference type="InterPro" id="IPR058584">
    <property type="entry name" value="IMB1_TNPO1-like_TPR"/>
</dbReference>
<dbReference type="GO" id="GO:0031267">
    <property type="term" value="F:small GTPase binding"/>
    <property type="evidence" value="ECO:0007669"/>
    <property type="project" value="InterPro"/>
</dbReference>
<sequence length="885" mass="97033">MNLTPILEATVSSSTADIQQAEKFLEQAASQDLCQFLKLLATELADVSKSVVSRMAAGLQLKNYLTSKDPDFKLQYQQRWLSFPLDERQGIKHLVMQSLGTETTKPTAPQVIAYIASAELPSGAWPEVIATLAFNVTSTQSSESLKIASLDSIGYICEEISPKVLSGASNEILTAIVQGMRKEEPSLHVRLAATKALYNSLEFTKSNFDKETERHFIMQVVCEATQCPNEEVVIAALQNLVKIMSLYYSYMEAYMGPALFAITLEAMQSSIDGVVLQAIEFWSTVCDEEQDLAIEAMEASETGRPPSQTSFHYVRGALHFLLPILLRILAKQEEYDDEDDWVPSKAAGVCLSLMASCTEDSIVPLVIPFVKENIFNGDWRFRDAAVMALGCIMEGPDPDQLAQFISEVLLRIIELMKSDPLIQVKDSAAWTIGRICEQVPSTVLHLEVLSHLLPALIDGLKRETRVATNICWAFSSLAEAACDSALQACSTDDVETYALSSSFEQIVSTILATAERNDAVHSNLRTAAYEALMDLIKYSPKDCYIVVQKTVLHVLDSLQKVVQIDENLLQGHDKQQVSDLESLLCATLQSLLRKMTKEDVLQISDSLVQALIAMLSTSSGLVGGVQEDAILTIGALVESLGVDFLKYMPSLSNYLIAALKNYNDVQVCQAAIGLVGDLCRSLSVNLIPYCENIMQIMVDTLSNPTVHRSIKPPILSTIGDIALAIGSQFMIYCAPVLGILEQASRTQSENSSDLDMLDYLNELREGCLEGYTGIVQGLKGDKENEVSSDIQLIVPHLPWILAFIEIIGNEQEKTDSVIAGAAGLLGDLLNCFGAQLIPIITQKPAITKLLSEGRQSRNKRTKTLATWSMKTIKQLQGESPGSKAK</sequence>
<accession>A0AAN0IG52</accession>
<evidence type="ECO:0000256" key="4">
    <source>
        <dbReference type="ARBA" id="ARBA00022490"/>
    </source>
</evidence>
<dbReference type="SMART" id="SM00913">
    <property type="entry name" value="IBN_N"/>
    <property type="match status" value="1"/>
</dbReference>
<protein>
    <recommendedName>
        <fullName evidence="7">Importin N-terminal domain-containing protein</fullName>
    </recommendedName>
</protein>
<dbReference type="Pfam" id="PF13513">
    <property type="entry name" value="HEAT_EZ"/>
    <property type="match status" value="1"/>
</dbReference>
<comment type="subcellular location">
    <subcellularLocation>
        <location evidence="1">Cytoplasm</location>
    </subcellularLocation>
</comment>
<dbReference type="SUPFAM" id="SSF48371">
    <property type="entry name" value="ARM repeat"/>
    <property type="match status" value="1"/>
</dbReference>
<dbReference type="Gene3D" id="1.25.10.10">
    <property type="entry name" value="Leucine-rich Repeat Variant"/>
    <property type="match status" value="1"/>
</dbReference>
<evidence type="ECO:0000256" key="1">
    <source>
        <dbReference type="ARBA" id="ARBA00004496"/>
    </source>
</evidence>
<gene>
    <name evidence="8" type="primary">100632373</name>
</gene>